<keyword evidence="4 8" id="KW-1133">Transmembrane helix</keyword>
<dbReference type="GO" id="GO:0045332">
    <property type="term" value="P:phospholipid translocation"/>
    <property type="evidence" value="ECO:0007669"/>
    <property type="project" value="UniProtKB-UniRule"/>
</dbReference>
<dbReference type="GO" id="GO:0005794">
    <property type="term" value="C:Golgi apparatus"/>
    <property type="evidence" value="ECO:0007669"/>
    <property type="project" value="TreeGrafter"/>
</dbReference>
<accession>A0A2T0FFU1</accession>
<dbReference type="RefSeq" id="XP_024663808.1">
    <property type="nucleotide sequence ID" value="XM_024808040.1"/>
</dbReference>
<feature type="region of interest" description="Disordered" evidence="7">
    <location>
        <begin position="1"/>
        <end position="24"/>
    </location>
</feature>
<dbReference type="AlphaFoldDB" id="A0A2T0FFU1"/>
<comment type="caution">
    <text evidence="9">The sequence shown here is derived from an EMBL/GenBank/DDBJ whole genome shotgun (WGS) entry which is preliminary data.</text>
</comment>
<keyword evidence="3 8" id="KW-0812">Transmembrane</keyword>
<dbReference type="Pfam" id="PF03381">
    <property type="entry name" value="CDC50"/>
    <property type="match status" value="1"/>
</dbReference>
<dbReference type="EMBL" id="NDIQ01000001">
    <property type="protein sequence ID" value="PRT53862.1"/>
    <property type="molecule type" value="Genomic_DNA"/>
</dbReference>
<dbReference type="PIRSF" id="PIRSF015840">
    <property type="entry name" value="DUF284_TM_euk"/>
    <property type="match status" value="1"/>
</dbReference>
<evidence type="ECO:0000256" key="2">
    <source>
        <dbReference type="ARBA" id="ARBA00009457"/>
    </source>
</evidence>
<evidence type="ECO:0000256" key="3">
    <source>
        <dbReference type="ARBA" id="ARBA00022692"/>
    </source>
</evidence>
<dbReference type="PANTHER" id="PTHR10926">
    <property type="entry name" value="CELL CYCLE CONTROL PROTEIN 50"/>
    <property type="match status" value="1"/>
</dbReference>
<dbReference type="STRING" id="45607.A0A2T0FFU1"/>
<evidence type="ECO:0000313" key="9">
    <source>
        <dbReference type="EMBL" id="PRT53862.1"/>
    </source>
</evidence>
<keyword evidence="10" id="KW-1185">Reference proteome</keyword>
<dbReference type="OrthoDB" id="340608at2759"/>
<dbReference type="GeneID" id="36515231"/>
<reference evidence="9 10" key="1">
    <citation type="submission" date="2017-04" db="EMBL/GenBank/DDBJ databases">
        <title>Genome sequencing of [Candida] sorbophila.</title>
        <authorList>
            <person name="Ahn J.O."/>
        </authorList>
    </citation>
    <scope>NUCLEOTIDE SEQUENCE [LARGE SCALE GENOMIC DNA]</scope>
    <source>
        <strain evidence="9 10">DS02</strain>
    </source>
</reference>
<proteinExistence type="inferred from homology"/>
<feature type="transmembrane region" description="Helical" evidence="8">
    <location>
        <begin position="44"/>
        <end position="65"/>
    </location>
</feature>
<keyword evidence="5 6" id="KW-0472">Membrane</keyword>
<dbReference type="PANTHER" id="PTHR10926:SF0">
    <property type="entry name" value="CDC50, ISOFORM A"/>
    <property type="match status" value="1"/>
</dbReference>
<dbReference type="GO" id="GO:0005783">
    <property type="term" value="C:endoplasmic reticulum"/>
    <property type="evidence" value="ECO:0007669"/>
    <property type="project" value="TreeGrafter"/>
</dbReference>
<sequence length="380" mass="43626">MESDSDTERPQSQDEKKVKSRRPPNNAFRQQRLKAWQPILTPRTVLPLFFSVAALFALFGGLLIWSSVIVQEIVIDYTECAYKATSDFSDMKSSDILYHFKDNSSPRHATQWKFVNGTDSNNEPVCTLRFDIPTEMGSPVYMFYRMTNFYQNHRRYVLSYNENQLEGKPETNKTLKDKDDCKPLILAPDGRPYYPCGLISNSLFNDTFASPVNEENGTTYDMTTNGIAWPTDRNRFKKTQYNNSQVVPPPNWAKMYPDGYTDENPIPDISQWEEFQNWMRTAALPTFSKLARRNDTTALQPGTYTVDIVQNFDTTLYRGKKMLVLSTRSAIGGRNNFLGIAYVVVAGLCAALGIVFLIQHLVKPRRMGDHTYLSWNSERK</sequence>
<dbReference type="InterPro" id="IPR005045">
    <property type="entry name" value="CDC50/LEM3_fam"/>
</dbReference>
<organism evidence="9 10">
    <name type="scientific">Wickerhamiella sorbophila</name>
    <dbReference type="NCBI Taxonomy" id="45607"/>
    <lineage>
        <taxon>Eukaryota</taxon>
        <taxon>Fungi</taxon>
        <taxon>Dikarya</taxon>
        <taxon>Ascomycota</taxon>
        <taxon>Saccharomycotina</taxon>
        <taxon>Dipodascomycetes</taxon>
        <taxon>Dipodascales</taxon>
        <taxon>Trichomonascaceae</taxon>
        <taxon>Wickerhamiella</taxon>
    </lineage>
</organism>
<evidence type="ECO:0000256" key="6">
    <source>
        <dbReference type="PIRNR" id="PIRNR015840"/>
    </source>
</evidence>
<name>A0A2T0FFU1_9ASCO</name>
<feature type="compositionally biased region" description="Basic and acidic residues" evidence="7">
    <location>
        <begin position="1"/>
        <end position="17"/>
    </location>
</feature>
<evidence type="ECO:0000256" key="8">
    <source>
        <dbReference type="SAM" id="Phobius"/>
    </source>
</evidence>
<comment type="similarity">
    <text evidence="2 6">Belongs to the CDC50/LEM3 family.</text>
</comment>
<comment type="subcellular location">
    <subcellularLocation>
        <location evidence="1">Membrane</location>
        <topology evidence="1">Multi-pass membrane protein</topology>
    </subcellularLocation>
</comment>
<evidence type="ECO:0000313" key="10">
    <source>
        <dbReference type="Proteomes" id="UP000238350"/>
    </source>
</evidence>
<dbReference type="GO" id="GO:0005886">
    <property type="term" value="C:plasma membrane"/>
    <property type="evidence" value="ECO:0007669"/>
    <property type="project" value="TreeGrafter"/>
</dbReference>
<gene>
    <name evidence="9" type="ORF">B9G98_01482</name>
</gene>
<dbReference type="Proteomes" id="UP000238350">
    <property type="component" value="Unassembled WGS sequence"/>
</dbReference>
<evidence type="ECO:0000256" key="1">
    <source>
        <dbReference type="ARBA" id="ARBA00004141"/>
    </source>
</evidence>
<evidence type="ECO:0000256" key="7">
    <source>
        <dbReference type="SAM" id="MobiDB-lite"/>
    </source>
</evidence>
<feature type="transmembrane region" description="Helical" evidence="8">
    <location>
        <begin position="337"/>
        <end position="358"/>
    </location>
</feature>
<protein>
    <submittedName>
        <fullName evidence="9">Invasion protein 1</fullName>
    </submittedName>
</protein>
<evidence type="ECO:0000256" key="5">
    <source>
        <dbReference type="ARBA" id="ARBA00023136"/>
    </source>
</evidence>
<evidence type="ECO:0000256" key="4">
    <source>
        <dbReference type="ARBA" id="ARBA00022989"/>
    </source>
</evidence>